<dbReference type="SUPFAM" id="SSF56281">
    <property type="entry name" value="Metallo-hydrolase/oxidoreductase"/>
    <property type="match status" value="1"/>
</dbReference>
<evidence type="ECO:0000259" key="1">
    <source>
        <dbReference type="Pfam" id="PF12706"/>
    </source>
</evidence>
<name>A0A437R1P6_9GAMM</name>
<feature type="domain" description="Metallo-beta-lactamase" evidence="1">
    <location>
        <begin position="79"/>
        <end position="271"/>
    </location>
</feature>
<dbReference type="EMBL" id="SACS01000004">
    <property type="protein sequence ID" value="RVU40661.1"/>
    <property type="molecule type" value="Genomic_DNA"/>
</dbReference>
<dbReference type="OrthoDB" id="9805728at2"/>
<keyword evidence="2" id="KW-0378">Hydrolase</keyword>
<dbReference type="InterPro" id="IPR036866">
    <property type="entry name" value="RibonucZ/Hydroxyglut_hydro"/>
</dbReference>
<gene>
    <name evidence="2" type="ORF">EOE67_06115</name>
</gene>
<dbReference type="Pfam" id="PF12706">
    <property type="entry name" value="Lactamase_B_2"/>
    <property type="match status" value="1"/>
</dbReference>
<sequence length="348" mass="38883">MAQPVRGPFKNQAAKVDSGDGKIGAILWRYLTETVADKTPAQVLPVQRMQLPAQAGADDRLYKISHSTVLLQLNSHYWLLDPVFSKRASPSQLVGPARFHSLPLELAEVPELAGIIISHDHYDHLDKASIQALEARTALFIVPLGVDQHLRDWGVPAAKIVALDWWQQHQSKGVTFTATPTQHFSGRGLFDKNQTLWASWAIKTDQLNLYFSGDSGYFSGFAEIGRRLGPFDLTLIETGAYDDMWSDIHMQPEQSLRAHLDLRGKVMIPVHNSSFDLAMHPWYEPLLRLSVAASAYQVPLLTPMFGQPVLLSESAKINQAEPVTEQWWRQLLPAEVTAADEILLPQSL</sequence>
<dbReference type="PANTHER" id="PTHR15032:SF4">
    <property type="entry name" value="N-ACYL-PHOSPHATIDYLETHANOLAMINE-HYDROLYZING PHOSPHOLIPASE D"/>
    <property type="match status" value="1"/>
</dbReference>
<dbReference type="InterPro" id="IPR001279">
    <property type="entry name" value="Metallo-B-lactamas"/>
</dbReference>
<keyword evidence="3" id="KW-1185">Reference proteome</keyword>
<dbReference type="AlphaFoldDB" id="A0A437R1P6"/>
<comment type="caution">
    <text evidence="2">The sequence shown here is derived from an EMBL/GenBank/DDBJ whole genome shotgun (WGS) entry which is preliminary data.</text>
</comment>
<protein>
    <submittedName>
        <fullName evidence="2">Hydrolase</fullName>
    </submittedName>
</protein>
<dbReference type="Proteomes" id="UP000283077">
    <property type="component" value="Unassembled WGS sequence"/>
</dbReference>
<dbReference type="GO" id="GO:0016787">
    <property type="term" value="F:hydrolase activity"/>
    <property type="evidence" value="ECO:0007669"/>
    <property type="project" value="UniProtKB-KW"/>
</dbReference>
<dbReference type="Gene3D" id="3.60.15.10">
    <property type="entry name" value="Ribonuclease Z/Hydroxyacylglutathione hydrolase-like"/>
    <property type="match status" value="1"/>
</dbReference>
<dbReference type="GO" id="GO:0005737">
    <property type="term" value="C:cytoplasm"/>
    <property type="evidence" value="ECO:0007669"/>
    <property type="project" value="TreeGrafter"/>
</dbReference>
<proteinExistence type="predicted"/>
<evidence type="ECO:0000313" key="2">
    <source>
        <dbReference type="EMBL" id="RVU40661.1"/>
    </source>
</evidence>
<dbReference type="PANTHER" id="PTHR15032">
    <property type="entry name" value="N-ACYL-PHOSPHATIDYLETHANOLAMINE-HYDROLYZING PHOSPHOLIPASE D"/>
    <property type="match status" value="1"/>
</dbReference>
<organism evidence="2 3">
    <name type="scientific">Rheinheimera riviphila</name>
    <dbReference type="NCBI Taxonomy" id="1834037"/>
    <lineage>
        <taxon>Bacteria</taxon>
        <taxon>Pseudomonadati</taxon>
        <taxon>Pseudomonadota</taxon>
        <taxon>Gammaproteobacteria</taxon>
        <taxon>Chromatiales</taxon>
        <taxon>Chromatiaceae</taxon>
        <taxon>Rheinheimera</taxon>
    </lineage>
</organism>
<evidence type="ECO:0000313" key="3">
    <source>
        <dbReference type="Proteomes" id="UP000283077"/>
    </source>
</evidence>
<reference evidence="2 3" key="1">
    <citation type="submission" date="2019-01" db="EMBL/GenBank/DDBJ databases">
        <authorList>
            <person name="Chen W.-M."/>
        </authorList>
    </citation>
    <scope>NUCLEOTIDE SEQUENCE [LARGE SCALE GENOMIC DNA]</scope>
    <source>
        <strain evidence="2 3">KYPC3</strain>
    </source>
</reference>
<accession>A0A437R1P6</accession>